<organism evidence="6 7">
    <name type="scientific">Nguyenibacter vanlangensis</name>
    <dbReference type="NCBI Taxonomy" id="1216886"/>
    <lineage>
        <taxon>Bacteria</taxon>
        <taxon>Pseudomonadati</taxon>
        <taxon>Pseudomonadota</taxon>
        <taxon>Alphaproteobacteria</taxon>
        <taxon>Acetobacterales</taxon>
        <taxon>Acetobacteraceae</taxon>
        <taxon>Nguyenibacter</taxon>
    </lineage>
</organism>
<dbReference type="Proteomes" id="UP001449795">
    <property type="component" value="Chromosome"/>
</dbReference>
<keyword evidence="7" id="KW-1185">Reference proteome</keyword>
<dbReference type="Gene3D" id="2.40.100.10">
    <property type="entry name" value="Cyclophilin-like"/>
    <property type="match status" value="1"/>
</dbReference>
<name>A0ABZ3CZQ6_9PROT</name>
<evidence type="ECO:0000259" key="5">
    <source>
        <dbReference type="SMART" id="SM00797"/>
    </source>
</evidence>
<accession>A0ABZ3CZQ6</accession>
<dbReference type="SUPFAM" id="SSF50891">
    <property type="entry name" value="Cyclophilin-like"/>
    <property type="match status" value="1"/>
</dbReference>
<keyword evidence="1" id="KW-0547">Nucleotide-binding</keyword>
<evidence type="ECO:0000256" key="1">
    <source>
        <dbReference type="ARBA" id="ARBA00022741"/>
    </source>
</evidence>
<evidence type="ECO:0000256" key="4">
    <source>
        <dbReference type="SAM" id="MobiDB-lite"/>
    </source>
</evidence>
<proteinExistence type="predicted"/>
<sequence length="342" mass="35651">MIEILTGSALNTIQDQGRPRAMTLGVARGGAMDGPALACGNMLLGNPTGDRTGDRTSDRTSDSGEPAGAAGIEIAFFPFRVRFLAALAFAVTGARGPVRLDGLALPPDWACWAAPGQVLEIGPPAEGCRTYLALAGGIDVPLVLGARATDLKGGFGGLEGRALQRGDVLRCGPAAEPGPPRCGWGLAERCPLPDAGETRVRVLPAAEFGDFTAAARHAFLAETWRVTPSANRMGYRLEGEPLALQRAMSLFSHGIVPGTVQVPPAGQPIVQMADANTCGGYPKIATVIAPDLRLLAQTPVNGRIRFVEASRAEAVAALRDAAARQARRQAEFAALRHMPIPA</sequence>
<dbReference type="InterPro" id="IPR029000">
    <property type="entry name" value="Cyclophilin-like_dom_sf"/>
</dbReference>
<dbReference type="Pfam" id="PF02626">
    <property type="entry name" value="CT_A_B"/>
    <property type="match status" value="1"/>
</dbReference>
<dbReference type="RefSeq" id="WP_342627001.1">
    <property type="nucleotide sequence ID" value="NZ_CP152276.1"/>
</dbReference>
<dbReference type="SMART" id="SM00797">
    <property type="entry name" value="AHS2"/>
    <property type="match status" value="1"/>
</dbReference>
<evidence type="ECO:0000256" key="2">
    <source>
        <dbReference type="ARBA" id="ARBA00022801"/>
    </source>
</evidence>
<reference evidence="6 7" key="1">
    <citation type="submission" date="2024-04" db="EMBL/GenBank/DDBJ databases">
        <title>Complete genome sequence of Nguyenibacter vanlangesis HBCM-1154, a strain capable of nitrogen fixation, IAA production, and phosphorus solubilization isolated from sugarcane soil.</title>
        <authorList>
            <person name="MY HANH P."/>
        </authorList>
    </citation>
    <scope>NUCLEOTIDE SEQUENCE [LARGE SCALE GENOMIC DNA]</scope>
    <source>
        <strain evidence="6 7">HBCM 1154</strain>
    </source>
</reference>
<dbReference type="NCBIfam" id="TIGR00724">
    <property type="entry name" value="urea_amlyse_rel"/>
    <property type="match status" value="1"/>
</dbReference>
<evidence type="ECO:0000256" key="3">
    <source>
        <dbReference type="ARBA" id="ARBA00022840"/>
    </source>
</evidence>
<dbReference type="PANTHER" id="PTHR43309">
    <property type="entry name" value="5-OXOPROLINASE SUBUNIT C"/>
    <property type="match status" value="1"/>
</dbReference>
<keyword evidence="3" id="KW-0067">ATP-binding</keyword>
<gene>
    <name evidence="6" type="ORF">AAC691_11590</name>
</gene>
<dbReference type="EMBL" id="CP152276">
    <property type="protein sequence ID" value="XAE40982.1"/>
    <property type="molecule type" value="Genomic_DNA"/>
</dbReference>
<feature type="region of interest" description="Disordered" evidence="4">
    <location>
        <begin position="43"/>
        <end position="66"/>
    </location>
</feature>
<protein>
    <submittedName>
        <fullName evidence="6">Biotin-dependent carboxyltransferase family protein</fullName>
    </submittedName>
</protein>
<keyword evidence="2" id="KW-0378">Hydrolase</keyword>
<evidence type="ECO:0000313" key="7">
    <source>
        <dbReference type="Proteomes" id="UP001449795"/>
    </source>
</evidence>
<feature type="domain" description="Carboxyltransferase" evidence="5">
    <location>
        <begin position="23"/>
        <end position="322"/>
    </location>
</feature>
<evidence type="ECO:0000313" key="6">
    <source>
        <dbReference type="EMBL" id="XAE40982.1"/>
    </source>
</evidence>
<feature type="compositionally biased region" description="Basic and acidic residues" evidence="4">
    <location>
        <begin position="51"/>
        <end position="62"/>
    </location>
</feature>
<dbReference type="InterPro" id="IPR052708">
    <property type="entry name" value="PxpC"/>
</dbReference>
<dbReference type="PANTHER" id="PTHR43309:SF3">
    <property type="entry name" value="5-OXOPROLINASE SUBUNIT C"/>
    <property type="match status" value="1"/>
</dbReference>
<dbReference type="InterPro" id="IPR003778">
    <property type="entry name" value="CT_A_B"/>
</dbReference>